<name>A0A2S4HKY8_9GAMM</name>
<dbReference type="PANTHER" id="PTHR20371">
    <property type="entry name" value="ENOLASE-PHOSPHATASE E1"/>
    <property type="match status" value="1"/>
</dbReference>
<dbReference type="Proteomes" id="UP000237222">
    <property type="component" value="Unassembled WGS sequence"/>
</dbReference>
<dbReference type="EMBL" id="PQGG01000002">
    <property type="protein sequence ID" value="POP54666.1"/>
    <property type="molecule type" value="Genomic_DNA"/>
</dbReference>
<dbReference type="InterPro" id="IPR036412">
    <property type="entry name" value="HAD-like_sf"/>
</dbReference>
<dbReference type="GO" id="GO:0000287">
    <property type="term" value="F:magnesium ion binding"/>
    <property type="evidence" value="ECO:0007669"/>
    <property type="project" value="UniProtKB-UniRule"/>
</dbReference>
<dbReference type="GO" id="GO:0043715">
    <property type="term" value="F:2,3-diketo-5-methylthiopentyl-1-phosphate enolase activity"/>
    <property type="evidence" value="ECO:0007669"/>
    <property type="project" value="UniProtKB-UniRule"/>
</dbReference>
<comment type="pathway">
    <text evidence="4">Amino-acid biosynthesis; L-methionine biosynthesis via salvage pathway; L-methionine from S-methyl-5-thio-alpha-D-ribose 1-phosphate: step 3/6.</text>
</comment>
<reference evidence="5" key="1">
    <citation type="submission" date="2018-01" db="EMBL/GenBank/DDBJ databases">
        <authorList>
            <person name="Yu X.-D."/>
        </authorList>
    </citation>
    <scope>NUCLEOTIDE SEQUENCE</scope>
    <source>
        <strain evidence="5">ZX-21</strain>
    </source>
</reference>
<dbReference type="GO" id="GO:0019509">
    <property type="term" value="P:L-methionine salvage from methylthioadenosine"/>
    <property type="evidence" value="ECO:0007669"/>
    <property type="project" value="UniProtKB-UniRule"/>
</dbReference>
<dbReference type="Gene3D" id="1.10.720.60">
    <property type="match status" value="1"/>
</dbReference>
<dbReference type="NCBIfam" id="TIGR01691">
    <property type="entry name" value="enolase-ppase"/>
    <property type="match status" value="1"/>
</dbReference>
<accession>A0A2S4HKY8</accession>
<comment type="cofactor">
    <cofactor evidence="4">
        <name>Mg(2+)</name>
        <dbReference type="ChEBI" id="CHEBI:18420"/>
    </cofactor>
    <text evidence="4">Binds 1 Mg(2+) ion per subunit.</text>
</comment>
<evidence type="ECO:0000256" key="2">
    <source>
        <dbReference type="ARBA" id="ARBA00022801"/>
    </source>
</evidence>
<evidence type="ECO:0000256" key="4">
    <source>
        <dbReference type="HAMAP-Rule" id="MF_01681"/>
    </source>
</evidence>
<comment type="subunit">
    <text evidence="4">Monomer.</text>
</comment>
<keyword evidence="2 4" id="KW-0378">Hydrolase</keyword>
<evidence type="ECO:0000313" key="6">
    <source>
        <dbReference type="Proteomes" id="UP000237222"/>
    </source>
</evidence>
<keyword evidence="3 4" id="KW-0486">Methionine biosynthesis</keyword>
<sequence length="228" mass="25458">MIKAIVTDIEGTTSSIQFVHQVLFPYAAKNLPEFVRQHRGDDAVEAALNEVADQAKLDIDNTEQLIQQLLEWIAEDKKVTALKALQGLIWDHGYRNGDYQAHIYPDALDALTEWHKQGIALYVYSSGSIHAQKLFFGFNEGGDLQYLFKDYFDTTTGPKREAASYSLIQKAINLAAENILFLSDIREEVDAAAEVGMHTAWVQRDTAALVSDPQHQCVGSFADLQLPS</sequence>
<dbReference type="GO" id="GO:0043716">
    <property type="term" value="F:2-hydroxy-3-keto-5-methylthiopentenyl-1-phosphate phosphatase activity"/>
    <property type="evidence" value="ECO:0007669"/>
    <property type="project" value="UniProtKB-UniRule"/>
</dbReference>
<comment type="catalytic activity">
    <reaction evidence="4">
        <text>5-methylsulfanyl-2,3-dioxopentyl phosphate + H2O = 1,2-dihydroxy-5-(methylsulfanyl)pent-1-en-3-one + phosphate</text>
        <dbReference type="Rhea" id="RHEA:21700"/>
        <dbReference type="ChEBI" id="CHEBI:15377"/>
        <dbReference type="ChEBI" id="CHEBI:43474"/>
        <dbReference type="ChEBI" id="CHEBI:49252"/>
        <dbReference type="ChEBI" id="CHEBI:58828"/>
        <dbReference type="EC" id="3.1.3.77"/>
    </reaction>
</comment>
<dbReference type="SFLD" id="SFLDG01133">
    <property type="entry name" value="C1.5.4:_Enolase-phosphatase_Li"/>
    <property type="match status" value="1"/>
</dbReference>
<organism evidence="5 6">
    <name type="scientific">Zhongshania marina</name>
    <dbReference type="NCBI Taxonomy" id="2304603"/>
    <lineage>
        <taxon>Bacteria</taxon>
        <taxon>Pseudomonadati</taxon>
        <taxon>Pseudomonadota</taxon>
        <taxon>Gammaproteobacteria</taxon>
        <taxon>Cellvibrionales</taxon>
        <taxon>Spongiibacteraceae</taxon>
        <taxon>Zhongshania</taxon>
    </lineage>
</organism>
<dbReference type="RefSeq" id="WP_103682470.1">
    <property type="nucleotide sequence ID" value="NZ_PQGG01000002.1"/>
</dbReference>
<dbReference type="SUPFAM" id="SSF56784">
    <property type="entry name" value="HAD-like"/>
    <property type="match status" value="1"/>
</dbReference>
<gene>
    <name evidence="4 5" type="primary">mtnC</name>
    <name evidence="5" type="ORF">C0068_00160</name>
</gene>
<evidence type="ECO:0000256" key="3">
    <source>
        <dbReference type="ARBA" id="ARBA00023167"/>
    </source>
</evidence>
<evidence type="ECO:0000313" key="5">
    <source>
        <dbReference type="EMBL" id="POP54666.1"/>
    </source>
</evidence>
<dbReference type="CDD" id="cd01629">
    <property type="entry name" value="HAD_EP"/>
    <property type="match status" value="1"/>
</dbReference>
<comment type="pathway">
    <text evidence="4">Amino-acid biosynthesis; L-methionine biosynthesis via salvage pathway; L-methionine from S-methyl-5-thio-alpha-D-ribose 1-phosphate: step 4/6.</text>
</comment>
<dbReference type="OrthoDB" id="9797416at2"/>
<dbReference type="PANTHER" id="PTHR20371:SF1">
    <property type="entry name" value="ENOLASE-PHOSPHATASE E1"/>
    <property type="match status" value="1"/>
</dbReference>
<dbReference type="Pfam" id="PF00702">
    <property type="entry name" value="Hydrolase"/>
    <property type="match status" value="1"/>
</dbReference>
<comment type="function">
    <text evidence="4">Bifunctional enzyme that catalyzes the enolization of 2,3-diketo-5-methylthiopentyl-1-phosphate (DK-MTP-1-P) into the intermediate 2-hydroxy-3-keto-5-methylthiopentenyl-1-phosphate (HK-MTPenyl-1-P), which is then dephosphorylated to form the acireductone 1,2-dihydroxy-3-keto-5-methylthiopentene (DHK-MTPene).</text>
</comment>
<evidence type="ECO:0000256" key="1">
    <source>
        <dbReference type="ARBA" id="ARBA00022605"/>
    </source>
</evidence>
<dbReference type="InterPro" id="IPR023214">
    <property type="entry name" value="HAD_sf"/>
</dbReference>
<dbReference type="SFLD" id="SFLDG01129">
    <property type="entry name" value="C1.5:_HAD__Beta-PGM__Phosphata"/>
    <property type="match status" value="1"/>
</dbReference>
<dbReference type="InterPro" id="IPR006439">
    <property type="entry name" value="HAD-SF_hydro_IA"/>
</dbReference>
<dbReference type="UniPathway" id="UPA00904">
    <property type="reaction ID" value="UER00876"/>
</dbReference>
<protein>
    <recommendedName>
        <fullName evidence="4">Enolase-phosphatase E1</fullName>
        <ecNumber evidence="4">3.1.3.77</ecNumber>
    </recommendedName>
    <alternativeName>
        <fullName evidence="4">2,3-diketo-5-methylthio-1-phosphopentane phosphatase</fullName>
    </alternativeName>
</protein>
<dbReference type="InterPro" id="IPR023943">
    <property type="entry name" value="Enolase-ppase_E1"/>
</dbReference>
<dbReference type="SFLD" id="SFLDF00044">
    <property type="entry name" value="enolase-phosphatase"/>
    <property type="match status" value="1"/>
</dbReference>
<comment type="caution">
    <text evidence="5">The sequence shown here is derived from an EMBL/GenBank/DDBJ whole genome shotgun (WGS) entry which is preliminary data.</text>
</comment>
<dbReference type="PRINTS" id="PR00413">
    <property type="entry name" value="HADHALOGNASE"/>
</dbReference>
<keyword evidence="4" id="KW-0479">Metal-binding</keyword>
<keyword evidence="4" id="KW-0460">Magnesium</keyword>
<dbReference type="SFLD" id="SFLDS00003">
    <property type="entry name" value="Haloacid_Dehalogenase"/>
    <property type="match status" value="1"/>
</dbReference>
<dbReference type="EC" id="3.1.3.77" evidence="4"/>
<proteinExistence type="inferred from homology"/>
<dbReference type="AlphaFoldDB" id="A0A2S4HKY8"/>
<dbReference type="HAMAP" id="MF_01681">
    <property type="entry name" value="Salvage_MtnC"/>
    <property type="match status" value="1"/>
</dbReference>
<dbReference type="Gene3D" id="3.40.50.1000">
    <property type="entry name" value="HAD superfamily/HAD-like"/>
    <property type="match status" value="1"/>
</dbReference>
<keyword evidence="1 4" id="KW-0028">Amino-acid biosynthesis</keyword>
<dbReference type="GO" id="GO:0043874">
    <property type="term" value="F:acireductone synthase activity"/>
    <property type="evidence" value="ECO:0007669"/>
    <property type="project" value="UniProtKB-EC"/>
</dbReference>
<comment type="similarity">
    <text evidence="4">Belongs to the HAD-like hydrolase superfamily. MasA/MtnC family.</text>
</comment>